<name>A4BFL0_9GAMM</name>
<dbReference type="EMBL" id="AAOE01000013">
    <property type="protein sequence ID" value="EAR09105.1"/>
    <property type="molecule type" value="Genomic_DNA"/>
</dbReference>
<dbReference type="AlphaFoldDB" id="A4BFL0"/>
<reference evidence="1 2" key="1">
    <citation type="submission" date="2006-02" db="EMBL/GenBank/DDBJ databases">
        <authorList>
            <person name="Pinhassi J."/>
            <person name="Pedros-Alio C."/>
            <person name="Ferriera S."/>
            <person name="Johnson J."/>
            <person name="Kravitz S."/>
            <person name="Halpern A."/>
            <person name="Remington K."/>
            <person name="Beeson K."/>
            <person name="Tran B."/>
            <person name="Rogers Y.-H."/>
            <person name="Friedman R."/>
            <person name="Venter J.C."/>
        </authorList>
    </citation>
    <scope>NUCLEOTIDE SEQUENCE [LARGE SCALE GENOMIC DNA]</scope>
    <source>
        <strain evidence="1 2">MED297</strain>
    </source>
</reference>
<dbReference type="Proteomes" id="UP000005953">
    <property type="component" value="Unassembled WGS sequence"/>
</dbReference>
<evidence type="ECO:0000313" key="1">
    <source>
        <dbReference type="EMBL" id="EAR09105.1"/>
    </source>
</evidence>
<dbReference type="InterPro" id="IPR011057">
    <property type="entry name" value="Mss4-like_sf"/>
</dbReference>
<sequence>MKSDQTSELSCRCGQVSLIVYQQPIISVECLCRDCQQAGRLFKTLPDAPAIMDNNNATRFELYRKDRVTWQLGEANLKEHRLTADSDTRRVIATCCNTPMFLEFTKGHWLSIYGALWAAETLPPLALRTMTKDAPASVSLPNDVPNPNTHNVAFFYRLLRAWAAMGFRSPKVKYVHGSLTLPPG</sequence>
<dbReference type="Gene3D" id="3.90.1590.10">
    <property type="entry name" value="glutathione-dependent formaldehyde- activating enzyme (gfa)"/>
    <property type="match status" value="1"/>
</dbReference>
<keyword evidence="2" id="KW-1185">Reference proteome</keyword>
<protein>
    <recommendedName>
        <fullName evidence="3">CENP-V/GFA domain-containing protein</fullName>
    </recommendedName>
</protein>
<organism evidence="1 2">
    <name type="scientific">Reinekea blandensis MED297</name>
    <dbReference type="NCBI Taxonomy" id="314283"/>
    <lineage>
        <taxon>Bacteria</taxon>
        <taxon>Pseudomonadati</taxon>
        <taxon>Pseudomonadota</taxon>
        <taxon>Gammaproteobacteria</taxon>
        <taxon>Oceanospirillales</taxon>
        <taxon>Saccharospirillaceae</taxon>
        <taxon>Reinekea</taxon>
    </lineage>
</organism>
<dbReference type="OrthoDB" id="4188830at2"/>
<accession>A4BFL0</accession>
<proteinExistence type="predicted"/>
<dbReference type="SUPFAM" id="SSF51316">
    <property type="entry name" value="Mss4-like"/>
    <property type="match status" value="1"/>
</dbReference>
<evidence type="ECO:0008006" key="3">
    <source>
        <dbReference type="Google" id="ProtNLM"/>
    </source>
</evidence>
<evidence type="ECO:0000313" key="2">
    <source>
        <dbReference type="Proteomes" id="UP000005953"/>
    </source>
</evidence>
<dbReference type="RefSeq" id="WP_008043826.1">
    <property type="nucleotide sequence ID" value="NZ_CH724150.1"/>
</dbReference>
<comment type="caution">
    <text evidence="1">The sequence shown here is derived from an EMBL/GenBank/DDBJ whole genome shotgun (WGS) entry which is preliminary data.</text>
</comment>
<gene>
    <name evidence="1" type="ORF">MED297_17223</name>
</gene>
<dbReference type="STRING" id="314283.MED297_17223"/>
<dbReference type="HOGENOM" id="CLU_136146_0_0_6"/>